<dbReference type="AlphaFoldDB" id="A0A1H2KMA8"/>
<evidence type="ECO:0000313" key="2">
    <source>
        <dbReference type="Proteomes" id="UP000182977"/>
    </source>
</evidence>
<accession>A0A1H2KMA8</accession>
<dbReference type="Proteomes" id="UP000182977">
    <property type="component" value="Chromosome I"/>
</dbReference>
<organism evidence="1 2">
    <name type="scientific">Jiangella alkaliphila</name>
    <dbReference type="NCBI Taxonomy" id="419479"/>
    <lineage>
        <taxon>Bacteria</taxon>
        <taxon>Bacillati</taxon>
        <taxon>Actinomycetota</taxon>
        <taxon>Actinomycetes</taxon>
        <taxon>Jiangellales</taxon>
        <taxon>Jiangellaceae</taxon>
        <taxon>Jiangella</taxon>
    </lineage>
</organism>
<keyword evidence="2" id="KW-1185">Reference proteome</keyword>
<dbReference type="EMBL" id="LT629791">
    <property type="protein sequence ID" value="SDU69516.1"/>
    <property type="molecule type" value="Genomic_DNA"/>
</dbReference>
<name>A0A1H2KMA8_9ACTN</name>
<dbReference type="OrthoDB" id="9922871at2"/>
<evidence type="ECO:0000313" key="1">
    <source>
        <dbReference type="EMBL" id="SDU69516.1"/>
    </source>
</evidence>
<dbReference type="RefSeq" id="WP_046771774.1">
    <property type="nucleotide sequence ID" value="NZ_LBMC01000047.1"/>
</dbReference>
<dbReference type="STRING" id="419479.SAMN04488563_3979"/>
<reference evidence="2" key="1">
    <citation type="submission" date="2016-10" db="EMBL/GenBank/DDBJ databases">
        <authorList>
            <person name="Varghese N."/>
            <person name="Submissions S."/>
        </authorList>
    </citation>
    <scope>NUCLEOTIDE SEQUENCE [LARGE SCALE GENOMIC DNA]</scope>
    <source>
        <strain evidence="2">DSM 45079</strain>
    </source>
</reference>
<gene>
    <name evidence="1" type="ORF">SAMN04488563_3979</name>
</gene>
<protein>
    <submittedName>
        <fullName evidence="1">Uncharacterized protein</fullName>
    </submittedName>
</protein>
<sequence>MSMPSAALLDHLRGLTSSDTAARQLAADVITDVYAGFDETDVLIVSYVLVSLASVEAEADCLEAQLNALGAITERHLLPDATLDRLETIDRDSLPATLGEYYDDLLSERR</sequence>
<proteinExistence type="predicted"/>